<accession>A0AAD4QTH9</accession>
<name>A0AAD4QTH9_9AGAM</name>
<dbReference type="Proteomes" id="UP001203297">
    <property type="component" value="Unassembled WGS sequence"/>
</dbReference>
<dbReference type="InterPro" id="IPR050275">
    <property type="entry name" value="PGM_Phosphatase"/>
</dbReference>
<dbReference type="Gene3D" id="3.40.50.1240">
    <property type="entry name" value="Phosphoglycerate mutase-like"/>
    <property type="match status" value="1"/>
</dbReference>
<dbReference type="EMBL" id="WTXG01000001">
    <property type="protein sequence ID" value="KAI0307574.1"/>
    <property type="molecule type" value="Genomic_DNA"/>
</dbReference>
<reference evidence="1" key="1">
    <citation type="journal article" date="2022" name="New Phytol.">
        <title>Evolutionary transition to the ectomycorrhizal habit in the genomes of a hyperdiverse lineage of mushroom-forming fungi.</title>
        <authorList>
            <person name="Looney B."/>
            <person name="Miyauchi S."/>
            <person name="Morin E."/>
            <person name="Drula E."/>
            <person name="Courty P.E."/>
            <person name="Kohler A."/>
            <person name="Kuo A."/>
            <person name="LaButti K."/>
            <person name="Pangilinan J."/>
            <person name="Lipzen A."/>
            <person name="Riley R."/>
            <person name="Andreopoulos W."/>
            <person name="He G."/>
            <person name="Johnson J."/>
            <person name="Nolan M."/>
            <person name="Tritt A."/>
            <person name="Barry K.W."/>
            <person name="Grigoriev I.V."/>
            <person name="Nagy L.G."/>
            <person name="Hibbett D."/>
            <person name="Henrissat B."/>
            <person name="Matheny P.B."/>
            <person name="Labbe J."/>
            <person name="Martin F.M."/>
        </authorList>
    </citation>
    <scope>NUCLEOTIDE SEQUENCE</scope>
    <source>
        <strain evidence="1">BPL690</strain>
    </source>
</reference>
<dbReference type="CDD" id="cd07067">
    <property type="entry name" value="HP_PGM_like"/>
    <property type="match status" value="1"/>
</dbReference>
<organism evidence="1 2">
    <name type="scientific">Multifurca ochricompacta</name>
    <dbReference type="NCBI Taxonomy" id="376703"/>
    <lineage>
        <taxon>Eukaryota</taxon>
        <taxon>Fungi</taxon>
        <taxon>Dikarya</taxon>
        <taxon>Basidiomycota</taxon>
        <taxon>Agaricomycotina</taxon>
        <taxon>Agaricomycetes</taxon>
        <taxon>Russulales</taxon>
        <taxon>Russulaceae</taxon>
        <taxon>Multifurca</taxon>
    </lineage>
</organism>
<dbReference type="InterPro" id="IPR013078">
    <property type="entry name" value="His_Pase_superF_clade-1"/>
</dbReference>
<dbReference type="PANTHER" id="PTHR48100">
    <property type="entry name" value="BROAD-SPECIFICITY PHOSPHATASE YOR283W-RELATED"/>
    <property type="match status" value="1"/>
</dbReference>
<comment type="caution">
    <text evidence="1">The sequence shown here is derived from an EMBL/GenBank/DDBJ whole genome shotgun (WGS) entry which is preliminary data.</text>
</comment>
<dbReference type="InterPro" id="IPR029033">
    <property type="entry name" value="His_PPase_superfam"/>
</dbReference>
<protein>
    <submittedName>
        <fullName evidence="1">Histidine phosphatase superfamily</fullName>
    </submittedName>
</protein>
<dbReference type="Pfam" id="PF00300">
    <property type="entry name" value="His_Phos_1"/>
    <property type="match status" value="1"/>
</dbReference>
<dbReference type="GO" id="GO:0016791">
    <property type="term" value="F:phosphatase activity"/>
    <property type="evidence" value="ECO:0007669"/>
    <property type="project" value="TreeGrafter"/>
</dbReference>
<evidence type="ECO:0000313" key="2">
    <source>
        <dbReference type="Proteomes" id="UP001203297"/>
    </source>
</evidence>
<dbReference type="GO" id="GO:0005737">
    <property type="term" value="C:cytoplasm"/>
    <property type="evidence" value="ECO:0007669"/>
    <property type="project" value="TreeGrafter"/>
</dbReference>
<dbReference type="SUPFAM" id="SSF53254">
    <property type="entry name" value="Phosphoglycerate mutase-like"/>
    <property type="match status" value="1"/>
</dbReference>
<sequence length="295" mass="33497">MIRIKMWVSRLNSLPTSHAMPAEWKYEIVSGFFVQDAPTGPSSSIGPTPEFFGLVSESWSQFVAEIDKLGFNSSESTSYKVLFLGRHGEGNHNVAEIKYGQKAWDEKWALLEGDGELTWGPDPHLTVIGEEQARNAHDAWKREVVRGAPVPQRFYCSPLTRAIRTFELTFKDVLPVHLQPIIVENCREEYGEHTCDSRRTRSEIQCDFPDFTFEEGFEEQDVLWSPERETKASVERRARLVLDRIFETDRDDTYISITTHSGWINAVLRVIGRGNYALPTGGLIVVVVKGSFLNG</sequence>
<evidence type="ECO:0000313" key="1">
    <source>
        <dbReference type="EMBL" id="KAI0307574.1"/>
    </source>
</evidence>
<proteinExistence type="predicted"/>
<dbReference type="SMART" id="SM00855">
    <property type="entry name" value="PGAM"/>
    <property type="match status" value="1"/>
</dbReference>
<gene>
    <name evidence="1" type="ORF">B0F90DRAFT_1944677</name>
</gene>
<dbReference type="AlphaFoldDB" id="A0AAD4QTH9"/>
<dbReference type="PANTHER" id="PTHR48100:SF1">
    <property type="entry name" value="HISTIDINE PHOSPHATASE FAMILY PROTEIN-RELATED"/>
    <property type="match status" value="1"/>
</dbReference>
<keyword evidence="2" id="KW-1185">Reference proteome</keyword>